<evidence type="ECO:0000313" key="3">
    <source>
        <dbReference type="EMBL" id="MBB4936868.1"/>
    </source>
</evidence>
<name>A0A7W7W7I0_9ACTN</name>
<dbReference type="Proteomes" id="UP000534286">
    <property type="component" value="Unassembled WGS sequence"/>
</dbReference>
<dbReference type="RefSeq" id="WP_312882042.1">
    <property type="nucleotide sequence ID" value="NZ_BAABEK010000070.1"/>
</dbReference>
<feature type="signal peptide" evidence="1">
    <location>
        <begin position="1"/>
        <end position="32"/>
    </location>
</feature>
<dbReference type="PANTHER" id="PTHR35883:SF1">
    <property type="entry name" value="CALMODULIN-BINDING PROTEIN CAM-BP15-RELATED"/>
    <property type="match status" value="1"/>
</dbReference>
<dbReference type="InterPro" id="IPR056422">
    <property type="entry name" value="BP74_N"/>
</dbReference>
<comment type="caution">
    <text evidence="3">The sequence shown here is derived from an EMBL/GenBank/DDBJ whole genome shotgun (WGS) entry which is preliminary data.</text>
</comment>
<proteinExistence type="predicted"/>
<evidence type="ECO:0000313" key="4">
    <source>
        <dbReference type="Proteomes" id="UP000534286"/>
    </source>
</evidence>
<sequence>MGRFFTRTGGLTAIALLASAMLAPMTAAPAQAAAARPCAMPASAPAVPADAASASRTAAAEPAYFKMTTAGSSEPFIIQLTDPALIEHARKILRGEETEKTHVMGRIIKRPAPYNPHYGFYLDPKTINFFEMAIEVCDATLTYTEDHLDEACGAFLPGCYFCPWTSKLVGEVPAP</sequence>
<organism evidence="3 4">
    <name type="scientific">Streptosporangium album</name>
    <dbReference type="NCBI Taxonomy" id="47479"/>
    <lineage>
        <taxon>Bacteria</taxon>
        <taxon>Bacillati</taxon>
        <taxon>Actinomycetota</taxon>
        <taxon>Actinomycetes</taxon>
        <taxon>Streptosporangiales</taxon>
        <taxon>Streptosporangiaceae</taxon>
        <taxon>Streptosporangium</taxon>
    </lineage>
</organism>
<feature type="domain" description="BP74 N-terminal" evidence="2">
    <location>
        <begin position="61"/>
        <end position="174"/>
    </location>
</feature>
<accession>A0A7W7W7I0</accession>
<reference evidence="3 4" key="1">
    <citation type="submission" date="2020-08" db="EMBL/GenBank/DDBJ databases">
        <title>Sequencing the genomes of 1000 actinobacteria strains.</title>
        <authorList>
            <person name="Klenk H.-P."/>
        </authorList>
    </citation>
    <scope>NUCLEOTIDE SEQUENCE [LARGE SCALE GENOMIC DNA]</scope>
    <source>
        <strain evidence="3 4">DSM 43023</strain>
    </source>
</reference>
<dbReference type="Pfam" id="PF23621">
    <property type="entry name" value="BP74_N"/>
    <property type="match status" value="1"/>
</dbReference>
<dbReference type="AlphaFoldDB" id="A0A7W7W7I0"/>
<dbReference type="EMBL" id="JACHJU010000001">
    <property type="protein sequence ID" value="MBB4936868.1"/>
    <property type="molecule type" value="Genomic_DNA"/>
</dbReference>
<dbReference type="PANTHER" id="PTHR35883">
    <property type="entry name" value="CYCLIC AMP-INDUCIBLE PROTEIN BP74-RELATED"/>
    <property type="match status" value="1"/>
</dbReference>
<feature type="chain" id="PRO_5030694890" description="BP74 N-terminal domain-containing protein" evidence="1">
    <location>
        <begin position="33"/>
        <end position="175"/>
    </location>
</feature>
<keyword evidence="1" id="KW-0732">Signal</keyword>
<protein>
    <recommendedName>
        <fullName evidence="2">BP74 N-terminal domain-containing protein</fullName>
    </recommendedName>
</protein>
<evidence type="ECO:0000256" key="1">
    <source>
        <dbReference type="SAM" id="SignalP"/>
    </source>
</evidence>
<keyword evidence="4" id="KW-1185">Reference proteome</keyword>
<gene>
    <name evidence="3" type="ORF">FHR32_001173</name>
</gene>
<dbReference type="InterPro" id="IPR053344">
    <property type="entry name" value="cAMP-inducible_BP74-like"/>
</dbReference>
<evidence type="ECO:0000259" key="2">
    <source>
        <dbReference type="Pfam" id="PF23621"/>
    </source>
</evidence>